<evidence type="ECO:0000313" key="1">
    <source>
        <dbReference type="EMBL" id="SHO56990.1"/>
    </source>
</evidence>
<gene>
    <name evidence="1" type="ORF">VQ7734_02759</name>
</gene>
<sequence>MIVQENGAEVAPFFIYPSNLKMQGSACSRKVLNIWIYKNEHDT</sequence>
<dbReference type="STRING" id="1117707.VQ7734_02759"/>
<reference evidence="2" key="1">
    <citation type="submission" date="2016-12" db="EMBL/GenBank/DDBJ databases">
        <authorList>
            <person name="Rodrigo-Torres L."/>
            <person name="Arahal R.D."/>
            <person name="Lucena T."/>
        </authorList>
    </citation>
    <scope>NUCLEOTIDE SEQUENCE [LARGE SCALE GENOMIC DNA]</scope>
</reference>
<dbReference type="Proteomes" id="UP000184600">
    <property type="component" value="Unassembled WGS sequence"/>
</dbReference>
<proteinExistence type="predicted"/>
<evidence type="ECO:0000313" key="2">
    <source>
        <dbReference type="Proteomes" id="UP000184600"/>
    </source>
</evidence>
<name>A0A1M7YWA4_9VIBR</name>
<accession>A0A1M7YWA4</accession>
<dbReference type="EMBL" id="FRFG01000031">
    <property type="protein sequence ID" value="SHO56990.1"/>
    <property type="molecule type" value="Genomic_DNA"/>
</dbReference>
<keyword evidence="2" id="KW-1185">Reference proteome</keyword>
<dbReference type="AlphaFoldDB" id="A0A1M7YWA4"/>
<protein>
    <submittedName>
        <fullName evidence="1">Uncharacterized protein</fullName>
    </submittedName>
</protein>
<organism evidence="1 2">
    <name type="scientific">Vibrio quintilis</name>
    <dbReference type="NCBI Taxonomy" id="1117707"/>
    <lineage>
        <taxon>Bacteria</taxon>
        <taxon>Pseudomonadati</taxon>
        <taxon>Pseudomonadota</taxon>
        <taxon>Gammaproteobacteria</taxon>
        <taxon>Vibrionales</taxon>
        <taxon>Vibrionaceae</taxon>
        <taxon>Vibrio</taxon>
    </lineage>
</organism>